<name>A0ABU6TPD3_9FABA</name>
<feature type="compositionally biased region" description="Polar residues" evidence="1">
    <location>
        <begin position="1"/>
        <end position="15"/>
    </location>
</feature>
<feature type="compositionally biased region" description="Basic residues" evidence="1">
    <location>
        <begin position="119"/>
        <end position="132"/>
    </location>
</feature>
<evidence type="ECO:0000313" key="3">
    <source>
        <dbReference type="Proteomes" id="UP001341840"/>
    </source>
</evidence>
<protein>
    <submittedName>
        <fullName evidence="2">Uncharacterized protein</fullName>
    </submittedName>
</protein>
<keyword evidence="3" id="KW-1185">Reference proteome</keyword>
<feature type="compositionally biased region" description="Basic and acidic residues" evidence="1">
    <location>
        <begin position="34"/>
        <end position="55"/>
    </location>
</feature>
<dbReference type="Proteomes" id="UP001341840">
    <property type="component" value="Unassembled WGS sequence"/>
</dbReference>
<sequence length="216" mass="24495">MTATARVTGGLSSSQARRDAKKGKTVKRWQCGGNEKHRQCDAKGRKTMNRQEMRRSNGTGWEASDLSNEKSDGKLEINHLRRSPLFIRSLVSLSANPLPETLTAAPSQPATPTVAESNRRRRRQQRRRRRASWKPWLYLSAPSKGDRAATGRRKKHLRRRSRPPPPSQLRRLATGVLTAAVKRPLQPPQEGERNNKTELRSARYRCGFLTSKALLE</sequence>
<feature type="region of interest" description="Disordered" evidence="1">
    <location>
        <begin position="1"/>
        <end position="68"/>
    </location>
</feature>
<evidence type="ECO:0000313" key="2">
    <source>
        <dbReference type="EMBL" id="MED6150310.1"/>
    </source>
</evidence>
<feature type="compositionally biased region" description="Basic residues" evidence="1">
    <location>
        <begin position="150"/>
        <end position="162"/>
    </location>
</feature>
<evidence type="ECO:0000256" key="1">
    <source>
        <dbReference type="SAM" id="MobiDB-lite"/>
    </source>
</evidence>
<accession>A0ABU6TPD3</accession>
<feature type="compositionally biased region" description="Polar residues" evidence="1">
    <location>
        <begin position="104"/>
        <end position="116"/>
    </location>
</feature>
<reference evidence="2 3" key="1">
    <citation type="journal article" date="2023" name="Plants (Basel)">
        <title>Bridging the Gap: Combining Genomics and Transcriptomics Approaches to Understand Stylosanthes scabra, an Orphan Legume from the Brazilian Caatinga.</title>
        <authorList>
            <person name="Ferreira-Neto J.R.C."/>
            <person name="da Silva M.D."/>
            <person name="Binneck E."/>
            <person name="de Melo N.F."/>
            <person name="da Silva R.H."/>
            <person name="de Melo A.L.T.M."/>
            <person name="Pandolfi V."/>
            <person name="Bustamante F.O."/>
            <person name="Brasileiro-Vidal A.C."/>
            <person name="Benko-Iseppon A.M."/>
        </authorList>
    </citation>
    <scope>NUCLEOTIDE SEQUENCE [LARGE SCALE GENOMIC DNA]</scope>
    <source>
        <tissue evidence="2">Leaves</tissue>
    </source>
</reference>
<proteinExistence type="predicted"/>
<organism evidence="2 3">
    <name type="scientific">Stylosanthes scabra</name>
    <dbReference type="NCBI Taxonomy" id="79078"/>
    <lineage>
        <taxon>Eukaryota</taxon>
        <taxon>Viridiplantae</taxon>
        <taxon>Streptophyta</taxon>
        <taxon>Embryophyta</taxon>
        <taxon>Tracheophyta</taxon>
        <taxon>Spermatophyta</taxon>
        <taxon>Magnoliopsida</taxon>
        <taxon>eudicotyledons</taxon>
        <taxon>Gunneridae</taxon>
        <taxon>Pentapetalae</taxon>
        <taxon>rosids</taxon>
        <taxon>fabids</taxon>
        <taxon>Fabales</taxon>
        <taxon>Fabaceae</taxon>
        <taxon>Papilionoideae</taxon>
        <taxon>50 kb inversion clade</taxon>
        <taxon>dalbergioids sensu lato</taxon>
        <taxon>Dalbergieae</taxon>
        <taxon>Pterocarpus clade</taxon>
        <taxon>Stylosanthes</taxon>
    </lineage>
</organism>
<feature type="region of interest" description="Disordered" evidence="1">
    <location>
        <begin position="100"/>
        <end position="169"/>
    </location>
</feature>
<dbReference type="EMBL" id="JASCZI010091436">
    <property type="protein sequence ID" value="MED6150310.1"/>
    <property type="molecule type" value="Genomic_DNA"/>
</dbReference>
<comment type="caution">
    <text evidence="2">The sequence shown here is derived from an EMBL/GenBank/DDBJ whole genome shotgun (WGS) entry which is preliminary data.</text>
</comment>
<gene>
    <name evidence="2" type="ORF">PIB30_071116</name>
</gene>